<evidence type="ECO:0000256" key="1">
    <source>
        <dbReference type="ARBA" id="ARBA00022679"/>
    </source>
</evidence>
<dbReference type="AlphaFoldDB" id="A0A6I5A5Z4"/>
<dbReference type="Pfam" id="PF20085">
    <property type="entry name" value="TGL"/>
    <property type="match status" value="1"/>
</dbReference>
<dbReference type="InterPro" id="IPR020916">
    <property type="entry name" value="Gln_gamma-glutamylTfrase_bac"/>
</dbReference>
<sequence length="282" mass="32052">MLQVSGGPFQMTESLNVGNKGEEILQKMQSVSASYAYPSIQTLMFDINFRKNMIESAIEMNESGVTFEGFTESTCNPAYWILTSAGGFMMKPYVLPSDAIQDIFENGSLYAFECATASVINFYHAMLNSIGASMFDTYFPNLYLYSWHTDSDLGLYTFYANHFLPGDVVYFNNPDFSQENSGYRGENAIAMTGGKFFGHGFGIGTAEELIEFLNEKRYPRSTRSAYLTRSVTRLSQESLEKFTYQRRDYKVQKISPFVVHHNKISISSSHYLRYLLKVNRGI</sequence>
<dbReference type="NCBIfam" id="NF002869">
    <property type="entry name" value="PRK03187.1"/>
    <property type="match status" value="1"/>
</dbReference>
<evidence type="ECO:0000256" key="2">
    <source>
        <dbReference type="ARBA" id="ARBA00022969"/>
    </source>
</evidence>
<dbReference type="GO" id="GO:0030435">
    <property type="term" value="P:sporulation resulting in formation of a cellular spore"/>
    <property type="evidence" value="ECO:0007669"/>
    <property type="project" value="UniProtKB-KW"/>
</dbReference>
<reference evidence="4 5" key="1">
    <citation type="submission" date="2019-11" db="EMBL/GenBank/DDBJ databases">
        <title>Genome sequences of 17 halophilic strains isolated from different environments.</title>
        <authorList>
            <person name="Furrow R.E."/>
        </authorList>
    </citation>
    <scope>NUCLEOTIDE SEQUENCE [LARGE SCALE GENOMIC DNA]</scope>
    <source>
        <strain evidence="4 5">22514_16_FS</strain>
    </source>
</reference>
<evidence type="ECO:0000313" key="5">
    <source>
        <dbReference type="Proteomes" id="UP000468638"/>
    </source>
</evidence>
<evidence type="ECO:0000313" key="4">
    <source>
        <dbReference type="EMBL" id="MYL35796.1"/>
    </source>
</evidence>
<protein>
    <submittedName>
        <fullName evidence="4">Protein-glutamine gamma-glutamyltransferase</fullName>
        <ecNumber evidence="4">2.3.2.13</ecNumber>
    </submittedName>
</protein>
<dbReference type="Proteomes" id="UP000468638">
    <property type="component" value="Unassembled WGS sequence"/>
</dbReference>
<dbReference type="HAMAP" id="MF_00727">
    <property type="entry name" value="Tgl"/>
    <property type="match status" value="1"/>
</dbReference>
<keyword evidence="3 4" id="KW-0012">Acyltransferase</keyword>
<comment type="caution">
    <text evidence="4">The sequence shown here is derived from an EMBL/GenBank/DDBJ whole genome shotgun (WGS) entry which is preliminary data.</text>
</comment>
<dbReference type="GO" id="GO:0003810">
    <property type="term" value="F:protein-glutamine gamma-glutamyltransferase activity"/>
    <property type="evidence" value="ECO:0007669"/>
    <property type="project" value="UniProtKB-EC"/>
</dbReference>
<organism evidence="4 5">
    <name type="scientific">Pontibacillus yanchengensis</name>
    <dbReference type="NCBI Taxonomy" id="462910"/>
    <lineage>
        <taxon>Bacteria</taxon>
        <taxon>Bacillati</taxon>
        <taxon>Bacillota</taxon>
        <taxon>Bacilli</taxon>
        <taxon>Bacillales</taxon>
        <taxon>Bacillaceae</taxon>
        <taxon>Pontibacillus</taxon>
    </lineage>
</organism>
<dbReference type="OrthoDB" id="1845399at2"/>
<dbReference type="EC" id="2.3.2.13" evidence="4"/>
<name>A0A6I5A5Z4_9BACI</name>
<dbReference type="RefSeq" id="WP_160910230.1">
    <property type="nucleotide sequence ID" value="NZ_WMEQ01000022.1"/>
</dbReference>
<keyword evidence="2" id="KW-0749">Sporulation</keyword>
<accession>A0A6I5A5Z4</accession>
<evidence type="ECO:0000256" key="3">
    <source>
        <dbReference type="ARBA" id="ARBA00023315"/>
    </source>
</evidence>
<keyword evidence="1 4" id="KW-0808">Transferase</keyword>
<dbReference type="EMBL" id="WMEQ01000022">
    <property type="protein sequence ID" value="MYL35796.1"/>
    <property type="molecule type" value="Genomic_DNA"/>
</dbReference>
<proteinExistence type="inferred from homology"/>
<gene>
    <name evidence="4" type="ORF">GLW05_19685</name>
</gene>